<name>A0A4R2ID95_9GAMM</name>
<feature type="transmembrane region" description="Helical" evidence="1">
    <location>
        <begin position="155"/>
        <end position="173"/>
    </location>
</feature>
<dbReference type="AlphaFoldDB" id="A0A4R2ID95"/>
<proteinExistence type="predicted"/>
<accession>A0A4R2ID95</accession>
<organism evidence="3 4">
    <name type="scientific">Dokdonella fugitiva</name>
    <dbReference type="NCBI Taxonomy" id="328517"/>
    <lineage>
        <taxon>Bacteria</taxon>
        <taxon>Pseudomonadati</taxon>
        <taxon>Pseudomonadota</taxon>
        <taxon>Gammaproteobacteria</taxon>
        <taxon>Lysobacterales</taxon>
        <taxon>Rhodanobacteraceae</taxon>
        <taxon>Dokdonella</taxon>
    </lineage>
</organism>
<dbReference type="InterPro" id="IPR036938">
    <property type="entry name" value="PAP2/HPO_sf"/>
</dbReference>
<keyword evidence="4" id="KW-1185">Reference proteome</keyword>
<keyword evidence="1" id="KW-0812">Transmembrane</keyword>
<dbReference type="SMART" id="SM00014">
    <property type="entry name" value="acidPPc"/>
    <property type="match status" value="1"/>
</dbReference>
<feature type="domain" description="Phosphatidic acid phosphatase type 2/haloperoxidase" evidence="2">
    <location>
        <begin position="90"/>
        <end position="198"/>
    </location>
</feature>
<evidence type="ECO:0000256" key="1">
    <source>
        <dbReference type="SAM" id="Phobius"/>
    </source>
</evidence>
<dbReference type="SUPFAM" id="SSF48317">
    <property type="entry name" value="Acid phosphatase/Vanadium-dependent haloperoxidase"/>
    <property type="match status" value="1"/>
</dbReference>
<dbReference type="InterPro" id="IPR000326">
    <property type="entry name" value="PAP2/HPO"/>
</dbReference>
<dbReference type="Gene3D" id="1.20.144.10">
    <property type="entry name" value="Phosphatidic acid phosphatase type 2/haloperoxidase"/>
    <property type="match status" value="1"/>
</dbReference>
<sequence length="223" mass="23416">MDRRLLAWTALAAALLMLLGLAGVDRPLAEWVHASGIEDAAFFAVGLGALDTLSGMRLWFWLAGCVALALGALGWAVRHDARWPRALLAAGVVQLATMHTMSFGKGLFGRLRPHEVLAGGDWSHVWHAGGGSFPSGHSAFYFGLLLPLAAACPRAWQRALLVAVAVFAILARIDLAKHFLSDVSASALIAASYALLVASVLRRWLPAPVRAGAAAEALPAAAA</sequence>
<evidence type="ECO:0000313" key="4">
    <source>
        <dbReference type="Proteomes" id="UP000294862"/>
    </source>
</evidence>
<gene>
    <name evidence="3" type="ORF">EV148_102485</name>
</gene>
<feature type="transmembrane region" description="Helical" evidence="1">
    <location>
        <begin position="58"/>
        <end position="77"/>
    </location>
</feature>
<evidence type="ECO:0000313" key="3">
    <source>
        <dbReference type="EMBL" id="TCO42126.1"/>
    </source>
</evidence>
<feature type="transmembrane region" description="Helical" evidence="1">
    <location>
        <begin position="179"/>
        <end position="201"/>
    </location>
</feature>
<dbReference type="RefSeq" id="WP_158287351.1">
    <property type="nucleotide sequence ID" value="NZ_JACGXM010000011.1"/>
</dbReference>
<evidence type="ECO:0000259" key="2">
    <source>
        <dbReference type="SMART" id="SM00014"/>
    </source>
</evidence>
<protein>
    <submittedName>
        <fullName evidence="3">PAP2 superfamily protein</fullName>
    </submittedName>
</protein>
<dbReference type="Proteomes" id="UP000294862">
    <property type="component" value="Unassembled WGS sequence"/>
</dbReference>
<dbReference type="OrthoDB" id="5957767at2"/>
<dbReference type="Pfam" id="PF01569">
    <property type="entry name" value="PAP2"/>
    <property type="match status" value="1"/>
</dbReference>
<dbReference type="EMBL" id="SLWQ01000002">
    <property type="protein sequence ID" value="TCO42126.1"/>
    <property type="molecule type" value="Genomic_DNA"/>
</dbReference>
<comment type="caution">
    <text evidence="3">The sequence shown here is derived from an EMBL/GenBank/DDBJ whole genome shotgun (WGS) entry which is preliminary data.</text>
</comment>
<reference evidence="3 4" key="1">
    <citation type="journal article" date="2015" name="Stand. Genomic Sci.">
        <title>Genomic Encyclopedia of Bacterial and Archaeal Type Strains, Phase III: the genomes of soil and plant-associated and newly described type strains.</title>
        <authorList>
            <person name="Whitman W.B."/>
            <person name="Woyke T."/>
            <person name="Klenk H.P."/>
            <person name="Zhou Y."/>
            <person name="Lilburn T.G."/>
            <person name="Beck B.J."/>
            <person name="De Vos P."/>
            <person name="Vandamme P."/>
            <person name="Eisen J.A."/>
            <person name="Garrity G."/>
            <person name="Hugenholtz P."/>
            <person name="Kyrpides N.C."/>
        </authorList>
    </citation>
    <scope>NUCLEOTIDE SEQUENCE [LARGE SCALE GENOMIC DNA]</scope>
    <source>
        <strain evidence="3 4">A3</strain>
    </source>
</reference>
<keyword evidence="1" id="KW-0472">Membrane</keyword>
<keyword evidence="1" id="KW-1133">Transmembrane helix</keyword>